<dbReference type="SUPFAM" id="SSF52540">
    <property type="entry name" value="P-loop containing nucleoside triphosphate hydrolases"/>
    <property type="match status" value="1"/>
</dbReference>
<name>A0ABS9UI60_9BACL</name>
<dbReference type="InterPro" id="IPR027417">
    <property type="entry name" value="P-loop_NTPase"/>
</dbReference>
<dbReference type="PANTHER" id="PTHR43423">
    <property type="entry name" value="ABC TRANSPORTER I FAMILY MEMBER 17"/>
    <property type="match status" value="1"/>
</dbReference>
<evidence type="ECO:0000256" key="2">
    <source>
        <dbReference type="ARBA" id="ARBA00022741"/>
    </source>
</evidence>
<dbReference type="CDD" id="cd03260">
    <property type="entry name" value="ABC_PstB_phosphate_transporter"/>
    <property type="match status" value="1"/>
</dbReference>
<dbReference type="InterPro" id="IPR003439">
    <property type="entry name" value="ABC_transporter-like_ATP-bd"/>
</dbReference>
<dbReference type="Pfam" id="PF00005">
    <property type="entry name" value="ABC_tran"/>
    <property type="match status" value="1"/>
</dbReference>
<evidence type="ECO:0000313" key="6">
    <source>
        <dbReference type="Proteomes" id="UP001316087"/>
    </source>
</evidence>
<gene>
    <name evidence="5" type="ORF">LZ480_19140</name>
</gene>
<dbReference type="Gene3D" id="3.40.50.300">
    <property type="entry name" value="P-loop containing nucleotide triphosphate hydrolases"/>
    <property type="match status" value="1"/>
</dbReference>
<protein>
    <submittedName>
        <fullName evidence="5">Phosphate ABC transporter ATP-binding protein</fullName>
    </submittedName>
</protein>
<dbReference type="PROSITE" id="PS00211">
    <property type="entry name" value="ABC_TRANSPORTER_1"/>
    <property type="match status" value="1"/>
</dbReference>
<evidence type="ECO:0000256" key="3">
    <source>
        <dbReference type="ARBA" id="ARBA00022840"/>
    </source>
</evidence>
<proteinExistence type="predicted"/>
<reference evidence="5 6" key="1">
    <citation type="submission" date="2022-03" db="EMBL/GenBank/DDBJ databases">
        <authorList>
            <person name="Jo J.-H."/>
            <person name="Im W.-T."/>
        </authorList>
    </citation>
    <scope>NUCLEOTIDE SEQUENCE [LARGE SCALE GENOMIC DNA]</scope>
    <source>
        <strain evidence="5 6">MA9</strain>
    </source>
</reference>
<dbReference type="RefSeq" id="WP_241371142.1">
    <property type="nucleotide sequence ID" value="NZ_JAKZFC010000014.1"/>
</dbReference>
<dbReference type="InterPro" id="IPR005670">
    <property type="entry name" value="PstB-like"/>
</dbReference>
<dbReference type="SMART" id="SM00382">
    <property type="entry name" value="AAA"/>
    <property type="match status" value="1"/>
</dbReference>
<keyword evidence="1" id="KW-0813">Transport</keyword>
<evidence type="ECO:0000313" key="5">
    <source>
        <dbReference type="EMBL" id="MCH7323982.1"/>
    </source>
</evidence>
<keyword evidence="6" id="KW-1185">Reference proteome</keyword>
<evidence type="ECO:0000259" key="4">
    <source>
        <dbReference type="PROSITE" id="PS50893"/>
    </source>
</evidence>
<feature type="domain" description="ABC transporter" evidence="4">
    <location>
        <begin position="6"/>
        <end position="236"/>
    </location>
</feature>
<dbReference type="EMBL" id="JAKZFC010000014">
    <property type="protein sequence ID" value="MCH7323982.1"/>
    <property type="molecule type" value="Genomic_DNA"/>
</dbReference>
<dbReference type="GO" id="GO:0005524">
    <property type="term" value="F:ATP binding"/>
    <property type="evidence" value="ECO:0007669"/>
    <property type="project" value="UniProtKB-KW"/>
</dbReference>
<sequence>MNENAIQFQHICYNANDTNIINDLTATIYKGKITTLIGPSGAGKTTLLKLCNGLITATSGSISIHNKPIETIEPTTLRRSVGMALQSAPILKATVYENLSLPRKLQHKELTKEEACRYLRDVGLSEDFLLRDASDLSGGQKQKLSIARTLINESDILLLDEITSALDPKSVREIEDLIVTLNDRFGVTIIWITHNIEQAEKLGHYTWMLKNGELIEANETNQLFHSTNEIVRQFFTQTHD</sequence>
<keyword evidence="3 5" id="KW-0067">ATP-binding</keyword>
<dbReference type="InterPro" id="IPR003593">
    <property type="entry name" value="AAA+_ATPase"/>
</dbReference>
<accession>A0ABS9UI60</accession>
<dbReference type="Proteomes" id="UP001316087">
    <property type="component" value="Unassembled WGS sequence"/>
</dbReference>
<organism evidence="5 6">
    <name type="scientific">Solibacillus palustris</name>
    <dbReference type="NCBI Taxonomy" id="2908203"/>
    <lineage>
        <taxon>Bacteria</taxon>
        <taxon>Bacillati</taxon>
        <taxon>Bacillota</taxon>
        <taxon>Bacilli</taxon>
        <taxon>Bacillales</taxon>
        <taxon>Caryophanaceae</taxon>
        <taxon>Solibacillus</taxon>
    </lineage>
</organism>
<dbReference type="InterPro" id="IPR017871">
    <property type="entry name" value="ABC_transporter-like_CS"/>
</dbReference>
<keyword evidence="2" id="KW-0547">Nucleotide-binding</keyword>
<comment type="caution">
    <text evidence="5">The sequence shown here is derived from an EMBL/GenBank/DDBJ whole genome shotgun (WGS) entry which is preliminary data.</text>
</comment>
<dbReference type="PROSITE" id="PS50893">
    <property type="entry name" value="ABC_TRANSPORTER_2"/>
    <property type="match status" value="1"/>
</dbReference>
<dbReference type="PANTHER" id="PTHR43423:SF1">
    <property type="entry name" value="ABC TRANSPORTER I FAMILY MEMBER 17"/>
    <property type="match status" value="1"/>
</dbReference>
<evidence type="ECO:0000256" key="1">
    <source>
        <dbReference type="ARBA" id="ARBA00022448"/>
    </source>
</evidence>